<dbReference type="STRING" id="3750.A0A498KPR1"/>
<dbReference type="AlphaFoldDB" id="A0A498KPR1"/>
<keyword evidence="6" id="KW-0508">mRNA splicing</keyword>
<protein>
    <recommendedName>
        <fullName evidence="10">Ubiquitin-like domain-containing protein</fullName>
    </recommendedName>
</protein>
<keyword evidence="12" id="KW-1185">Reference proteome</keyword>
<evidence type="ECO:0000256" key="5">
    <source>
        <dbReference type="ARBA" id="ARBA00022664"/>
    </source>
</evidence>
<dbReference type="Pfam" id="PF22782">
    <property type="entry name" value="SDE2"/>
    <property type="match status" value="1"/>
</dbReference>
<evidence type="ECO:0000256" key="2">
    <source>
        <dbReference type="ARBA" id="ARBA00004496"/>
    </source>
</evidence>
<organism evidence="11 12">
    <name type="scientific">Malus domestica</name>
    <name type="common">Apple</name>
    <name type="synonym">Pyrus malus</name>
    <dbReference type="NCBI Taxonomy" id="3750"/>
    <lineage>
        <taxon>Eukaryota</taxon>
        <taxon>Viridiplantae</taxon>
        <taxon>Streptophyta</taxon>
        <taxon>Embryophyta</taxon>
        <taxon>Tracheophyta</taxon>
        <taxon>Spermatophyta</taxon>
        <taxon>Magnoliopsida</taxon>
        <taxon>eudicotyledons</taxon>
        <taxon>Gunneridae</taxon>
        <taxon>Pentapetalae</taxon>
        <taxon>rosids</taxon>
        <taxon>fabids</taxon>
        <taxon>Rosales</taxon>
        <taxon>Rosaceae</taxon>
        <taxon>Amygdaloideae</taxon>
        <taxon>Maleae</taxon>
        <taxon>Malus</taxon>
    </lineage>
</organism>
<dbReference type="PANTHER" id="PTHR12786:SF1">
    <property type="entry name" value="SPLICING REGULATOR SDE2"/>
    <property type="match status" value="1"/>
</dbReference>
<dbReference type="SUPFAM" id="SSF54236">
    <property type="entry name" value="Ubiquitin-like"/>
    <property type="match status" value="1"/>
</dbReference>
<dbReference type="GO" id="GO:0008380">
    <property type="term" value="P:RNA splicing"/>
    <property type="evidence" value="ECO:0007669"/>
    <property type="project" value="UniProtKB-KW"/>
</dbReference>
<dbReference type="Gene3D" id="3.10.20.90">
    <property type="entry name" value="Phosphatidylinositol 3-kinase Catalytic Subunit, Chain A, domain 1"/>
    <property type="match status" value="1"/>
</dbReference>
<dbReference type="Proteomes" id="UP000290289">
    <property type="component" value="Chromosome 1"/>
</dbReference>
<accession>A0A498KPR1</accession>
<evidence type="ECO:0000256" key="4">
    <source>
        <dbReference type="ARBA" id="ARBA00022490"/>
    </source>
</evidence>
<dbReference type="PANTHER" id="PTHR12786">
    <property type="entry name" value="SPLICING FACTOR SF3A-RELATED"/>
    <property type="match status" value="1"/>
</dbReference>
<sequence>MAESTVTKSNTYNLFVTLLEGKTLTLKFTTPEIPATSLKHLLYKFTKIPLQHQRLVTGTRQLEDDSVLSCSSSHAPDFPTVHLLLRLAGGKGGFGSLLRGAATKAGQKKTSNFDACRDMSGRRLRHVNAEKKLEEWRAEEEERMLEKMAEDYLKGVAKKGKKGTGDDLAEKCVAKYREQSERCISEVLDSVKEAVKGKRKGPAKEAVEDSKRLKIWMGKRKMGESDSEDDDSDNEDTMEKSVVLNNGNNSDSSKETERSLDSVTGRKQDGEISSGGSSESGSEEEKEMVVQGPQAFGGCPGQGSLDIEKNEIVGPVISEEKIVRSASVTCSDPDVVSGAEAEQDGKIGCNEPEMGNLEKVVGQSETVSRSGRGQEIESASLIAEANDSSESNPGVREETVASGNTAGMEKPLNFDEYNSAAEMEVLGRERLKSELQTRGLKCGGTLQEQAARLFMLKTTPIEKIPKKLLAKK</sequence>
<evidence type="ECO:0000256" key="8">
    <source>
        <dbReference type="ARBA" id="ARBA00023306"/>
    </source>
</evidence>
<gene>
    <name evidence="11" type="ORF">DVH24_005485</name>
</gene>
<comment type="caution">
    <text evidence="11">The sequence shown here is derived from an EMBL/GenBank/DDBJ whole genome shotgun (WGS) entry which is preliminary data.</text>
</comment>
<evidence type="ECO:0000313" key="11">
    <source>
        <dbReference type="EMBL" id="RXI07712.1"/>
    </source>
</evidence>
<keyword evidence="8" id="KW-0131">Cell cycle</keyword>
<dbReference type="GO" id="GO:0005634">
    <property type="term" value="C:nucleus"/>
    <property type="evidence" value="ECO:0007669"/>
    <property type="project" value="UniProtKB-SubCell"/>
</dbReference>
<feature type="region of interest" description="Disordered" evidence="9">
    <location>
        <begin position="362"/>
        <end position="411"/>
    </location>
</feature>
<feature type="domain" description="Ubiquitin-like" evidence="10">
    <location>
        <begin position="12"/>
        <end position="90"/>
    </location>
</feature>
<dbReference type="GO" id="GO:0006397">
    <property type="term" value="P:mRNA processing"/>
    <property type="evidence" value="ECO:0007669"/>
    <property type="project" value="UniProtKB-KW"/>
</dbReference>
<dbReference type="EMBL" id="RDQH01000327">
    <property type="protein sequence ID" value="RXI07712.1"/>
    <property type="molecule type" value="Genomic_DNA"/>
</dbReference>
<evidence type="ECO:0000256" key="7">
    <source>
        <dbReference type="ARBA" id="ARBA00023242"/>
    </source>
</evidence>
<evidence type="ECO:0000313" key="12">
    <source>
        <dbReference type="Proteomes" id="UP000290289"/>
    </source>
</evidence>
<feature type="compositionally biased region" description="Acidic residues" evidence="9">
    <location>
        <begin position="225"/>
        <end position="236"/>
    </location>
</feature>
<evidence type="ECO:0000256" key="1">
    <source>
        <dbReference type="ARBA" id="ARBA00004123"/>
    </source>
</evidence>
<keyword evidence="7" id="KW-0539">Nucleus</keyword>
<evidence type="ECO:0000256" key="9">
    <source>
        <dbReference type="SAM" id="MobiDB-lite"/>
    </source>
</evidence>
<name>A0A498KPR1_MALDO</name>
<keyword evidence="5" id="KW-0507">mRNA processing</keyword>
<dbReference type="PROSITE" id="PS50053">
    <property type="entry name" value="UBIQUITIN_2"/>
    <property type="match status" value="1"/>
</dbReference>
<dbReference type="InterPro" id="IPR053822">
    <property type="entry name" value="SDE2-like_dom"/>
</dbReference>
<feature type="compositionally biased region" description="Low complexity" evidence="9">
    <location>
        <begin position="271"/>
        <end position="280"/>
    </location>
</feature>
<evidence type="ECO:0000256" key="3">
    <source>
        <dbReference type="ARBA" id="ARBA00008726"/>
    </source>
</evidence>
<dbReference type="InterPro" id="IPR000626">
    <property type="entry name" value="Ubiquitin-like_dom"/>
</dbReference>
<comment type="subcellular location">
    <subcellularLocation>
        <location evidence="2">Cytoplasm</location>
    </subcellularLocation>
    <subcellularLocation>
        <location evidence="1">Nucleus</location>
    </subcellularLocation>
</comment>
<dbReference type="InterPro" id="IPR029071">
    <property type="entry name" value="Ubiquitin-like_domsf"/>
</dbReference>
<evidence type="ECO:0000256" key="6">
    <source>
        <dbReference type="ARBA" id="ARBA00023187"/>
    </source>
</evidence>
<dbReference type="Pfam" id="PF13297">
    <property type="entry name" value="SDE2_2C"/>
    <property type="match status" value="1"/>
</dbReference>
<keyword evidence="4" id="KW-0963">Cytoplasm</keyword>
<evidence type="ECO:0000259" key="10">
    <source>
        <dbReference type="PROSITE" id="PS50053"/>
    </source>
</evidence>
<feature type="region of interest" description="Disordered" evidence="9">
    <location>
        <begin position="217"/>
        <end position="306"/>
    </location>
</feature>
<comment type="similarity">
    <text evidence="3">Belongs to the SDE2 family.</text>
</comment>
<dbReference type="InterPro" id="IPR051421">
    <property type="entry name" value="RNA_Proc_DNA_Dmg_Regulator"/>
</dbReference>
<feature type="compositionally biased region" description="Basic and acidic residues" evidence="9">
    <location>
        <begin position="252"/>
        <end position="270"/>
    </location>
</feature>
<proteinExistence type="inferred from homology"/>
<dbReference type="GO" id="GO:0005737">
    <property type="term" value="C:cytoplasm"/>
    <property type="evidence" value="ECO:0007669"/>
    <property type="project" value="UniProtKB-SubCell"/>
</dbReference>
<reference evidence="11 12" key="1">
    <citation type="submission" date="2018-10" db="EMBL/GenBank/DDBJ databases">
        <title>A high-quality apple genome assembly.</title>
        <authorList>
            <person name="Hu J."/>
        </authorList>
    </citation>
    <scope>NUCLEOTIDE SEQUENCE [LARGE SCALE GENOMIC DNA]</scope>
    <source>
        <strain evidence="12">cv. HFTH1</strain>
        <tissue evidence="11">Young leaf</tissue>
    </source>
</reference>
<dbReference type="InterPro" id="IPR025086">
    <property type="entry name" value="SDE2/SF3A3_SAP"/>
</dbReference>